<evidence type="ECO:0000259" key="2">
    <source>
        <dbReference type="Pfam" id="PF03625"/>
    </source>
</evidence>
<dbReference type="RefSeq" id="WP_002535984.1">
    <property type="nucleotide sequence ID" value="NZ_ANFM02000006.1"/>
</dbReference>
<dbReference type="eggNOG" id="COG3439">
    <property type="taxonomic scope" value="Bacteria"/>
</dbReference>
<evidence type="ECO:0000313" key="3">
    <source>
        <dbReference type="EMBL" id="EOD81328.1"/>
    </source>
</evidence>
<evidence type="ECO:0000313" key="4">
    <source>
        <dbReference type="Proteomes" id="UP000011223"/>
    </source>
</evidence>
<dbReference type="PANTHER" id="PTHR38342:SF2">
    <property type="entry name" value="INNER MEMBRANE OR EXPORTED"/>
    <property type="match status" value="1"/>
</dbReference>
<gene>
    <name evidence="3" type="ORF">D515_04229</name>
</gene>
<name>R1GYQ8_9GAMM</name>
<dbReference type="Pfam" id="PF03625">
    <property type="entry name" value="DUF302"/>
    <property type="match status" value="1"/>
</dbReference>
<organism evidence="3 4">
    <name type="scientific">Grimontia indica</name>
    <dbReference type="NCBI Taxonomy" id="1056512"/>
    <lineage>
        <taxon>Bacteria</taxon>
        <taxon>Pseudomonadati</taxon>
        <taxon>Pseudomonadota</taxon>
        <taxon>Gammaproteobacteria</taxon>
        <taxon>Vibrionales</taxon>
        <taxon>Vibrionaceae</taxon>
        <taxon>Grimontia</taxon>
    </lineage>
</organism>
<dbReference type="CDD" id="cd14797">
    <property type="entry name" value="DUF302"/>
    <property type="match status" value="1"/>
</dbReference>
<dbReference type="EMBL" id="ANFM02000006">
    <property type="protein sequence ID" value="EOD81328.1"/>
    <property type="molecule type" value="Genomic_DNA"/>
</dbReference>
<dbReference type="SUPFAM" id="SSF103247">
    <property type="entry name" value="TT1751-like"/>
    <property type="match status" value="1"/>
</dbReference>
<feature type="domain" description="DUF302" evidence="2">
    <location>
        <begin position="58"/>
        <end position="120"/>
    </location>
</feature>
<keyword evidence="1" id="KW-0732">Signal</keyword>
<evidence type="ECO:0000256" key="1">
    <source>
        <dbReference type="SAM" id="SignalP"/>
    </source>
</evidence>
<proteinExistence type="predicted"/>
<feature type="chain" id="PRO_5004351356" description="DUF302 domain-containing protein" evidence="1">
    <location>
        <begin position="24"/>
        <end position="152"/>
    </location>
</feature>
<dbReference type="PANTHER" id="PTHR38342">
    <property type="entry name" value="SLR5037 PROTEIN"/>
    <property type="match status" value="1"/>
</dbReference>
<sequence length="152" mass="16664">MKKYVVALVALVASMMVAFSVHADNGLIKIQSAHSVAQTADNIEGFLKEKGLTQFARINHAANAEKAGLELRPTEVIIFGNPKVGTPLMQCAQSVAIDLPQKMLISQDEENNVWLTYNDPMYLKERHNIKGCEKVLEKVSKVLGAISKTATK</sequence>
<dbReference type="InterPro" id="IPR005180">
    <property type="entry name" value="DUF302"/>
</dbReference>
<dbReference type="Gene3D" id="3.30.310.70">
    <property type="entry name" value="TT1751-like domain"/>
    <property type="match status" value="1"/>
</dbReference>
<dbReference type="AlphaFoldDB" id="R1GYQ8"/>
<dbReference type="InterPro" id="IPR035923">
    <property type="entry name" value="TT1751-like_sf"/>
</dbReference>
<comment type="caution">
    <text evidence="3">The sequence shown here is derived from an EMBL/GenBank/DDBJ whole genome shotgun (WGS) entry which is preliminary data.</text>
</comment>
<reference evidence="3 4" key="1">
    <citation type="journal article" date="2014" name="PLoS ONE">
        <title>Grimontia indica AK16(T), sp. nov., Isolated from a Seawater Sample Reports the Presence of Pathogenic Genes Similar to Vibrio Genus.</title>
        <authorList>
            <person name="Singh A."/>
            <person name="Vaidya B."/>
            <person name="Khatri I."/>
            <person name="Srinivas T.N."/>
            <person name="Subramanian S."/>
            <person name="Korpole S."/>
            <person name="Pinnaka A.K."/>
        </authorList>
    </citation>
    <scope>NUCLEOTIDE SEQUENCE [LARGE SCALE GENOMIC DNA]</scope>
    <source>
        <strain evidence="3 4">AK16</strain>
    </source>
</reference>
<keyword evidence="4" id="KW-1185">Reference proteome</keyword>
<protein>
    <recommendedName>
        <fullName evidence="2">DUF302 domain-containing protein</fullName>
    </recommendedName>
</protein>
<accession>R1GYQ8</accession>
<dbReference type="Proteomes" id="UP000011223">
    <property type="component" value="Unassembled WGS sequence"/>
</dbReference>
<feature type="signal peptide" evidence="1">
    <location>
        <begin position="1"/>
        <end position="23"/>
    </location>
</feature>